<dbReference type="InterPro" id="IPR008978">
    <property type="entry name" value="HSP20-like_chaperone"/>
</dbReference>
<dbReference type="InterPro" id="IPR044563">
    <property type="entry name" value="Sgt1-like"/>
</dbReference>
<protein>
    <submittedName>
        <fullName evidence="4">SGS-domain-containing protein</fullName>
    </submittedName>
</protein>
<dbReference type="OrthoDB" id="1898560at2759"/>
<evidence type="ECO:0000259" key="2">
    <source>
        <dbReference type="PROSITE" id="PS51048"/>
    </source>
</evidence>
<dbReference type="Gene3D" id="2.60.40.790">
    <property type="match status" value="1"/>
</dbReference>
<proteinExistence type="predicted"/>
<dbReference type="SUPFAM" id="SSF49764">
    <property type="entry name" value="HSP20-like chaperones"/>
    <property type="match status" value="1"/>
</dbReference>
<dbReference type="InterPro" id="IPR007052">
    <property type="entry name" value="CS_dom"/>
</dbReference>
<organism evidence="4 5">
    <name type="scientific">Pseudomicrostroma glucosiphilum</name>
    <dbReference type="NCBI Taxonomy" id="1684307"/>
    <lineage>
        <taxon>Eukaryota</taxon>
        <taxon>Fungi</taxon>
        <taxon>Dikarya</taxon>
        <taxon>Basidiomycota</taxon>
        <taxon>Ustilaginomycotina</taxon>
        <taxon>Exobasidiomycetes</taxon>
        <taxon>Microstromatales</taxon>
        <taxon>Microstromatales incertae sedis</taxon>
        <taxon>Pseudomicrostroma</taxon>
    </lineage>
</organism>
<evidence type="ECO:0000313" key="5">
    <source>
        <dbReference type="Proteomes" id="UP000245942"/>
    </source>
</evidence>
<accession>A0A316U844</accession>
<reference evidence="4 5" key="1">
    <citation type="journal article" date="2018" name="Mol. Biol. Evol.">
        <title>Broad Genomic Sampling Reveals a Smut Pathogenic Ancestry of the Fungal Clade Ustilaginomycotina.</title>
        <authorList>
            <person name="Kijpornyongpan T."/>
            <person name="Mondo S.J."/>
            <person name="Barry K."/>
            <person name="Sandor L."/>
            <person name="Lee J."/>
            <person name="Lipzen A."/>
            <person name="Pangilinan J."/>
            <person name="LaButti K."/>
            <person name="Hainaut M."/>
            <person name="Henrissat B."/>
            <person name="Grigoriev I.V."/>
            <person name="Spatafora J.W."/>
            <person name="Aime M.C."/>
        </authorList>
    </citation>
    <scope>NUCLEOTIDE SEQUENCE [LARGE SCALE GENOMIC DNA]</scope>
    <source>
        <strain evidence="4 5">MCA 4718</strain>
    </source>
</reference>
<dbReference type="STRING" id="1684307.A0A316U844"/>
<feature type="compositionally biased region" description="Polar residues" evidence="1">
    <location>
        <begin position="177"/>
        <end position="190"/>
    </location>
</feature>
<dbReference type="RefSeq" id="XP_025348546.1">
    <property type="nucleotide sequence ID" value="XM_025490260.1"/>
</dbReference>
<dbReference type="AlphaFoldDB" id="A0A316U844"/>
<dbReference type="Pfam" id="PF05002">
    <property type="entry name" value="SGS"/>
    <property type="match status" value="1"/>
</dbReference>
<evidence type="ECO:0000313" key="4">
    <source>
        <dbReference type="EMBL" id="PWN21386.1"/>
    </source>
</evidence>
<dbReference type="PROSITE" id="PS51048">
    <property type="entry name" value="SGS"/>
    <property type="match status" value="1"/>
</dbReference>
<evidence type="ECO:0000259" key="3">
    <source>
        <dbReference type="PROSITE" id="PS51203"/>
    </source>
</evidence>
<dbReference type="GeneID" id="37011994"/>
<dbReference type="Proteomes" id="UP000245942">
    <property type="component" value="Unassembled WGS sequence"/>
</dbReference>
<dbReference type="PANTHER" id="PTHR45862">
    <property type="entry name" value="PROTEIN SGT1 HOMOLOG"/>
    <property type="match status" value="1"/>
</dbReference>
<feature type="compositionally biased region" description="Low complexity" evidence="1">
    <location>
        <begin position="90"/>
        <end position="118"/>
    </location>
</feature>
<dbReference type="GO" id="GO:0051087">
    <property type="term" value="F:protein-folding chaperone binding"/>
    <property type="evidence" value="ECO:0007669"/>
    <property type="project" value="InterPro"/>
</dbReference>
<feature type="domain" description="SGS" evidence="2">
    <location>
        <begin position="112"/>
        <end position="210"/>
    </location>
</feature>
<gene>
    <name evidence="4" type="ORF">BCV69DRAFT_247738</name>
</gene>
<sequence>RYDYYQTDTAVNLSVFVKGLTENDVDIKFGEHSLSLTLHSPSAPPQSLELQLHDDIDGSNSSFKVLSTKVDILLKKKLPGRRWPNLEAQAGGAATGSSADGPLAHSSAPASSGAAGSRPRSKWDKLKLEEDEDGTGDAAAGGTASTAKGSEGGIDAFFQKLYADADDDTKRAMMKSYQESGGTSLSTNWSEVGKGKMETKPPEGMEARKW</sequence>
<feature type="non-terminal residue" evidence="4">
    <location>
        <position position="1"/>
    </location>
</feature>
<dbReference type="PROSITE" id="PS51203">
    <property type="entry name" value="CS"/>
    <property type="match status" value="1"/>
</dbReference>
<feature type="domain" description="CS" evidence="3">
    <location>
        <begin position="1"/>
        <end position="87"/>
    </location>
</feature>
<name>A0A316U844_9BASI</name>
<dbReference type="EMBL" id="KZ819325">
    <property type="protein sequence ID" value="PWN21386.1"/>
    <property type="molecule type" value="Genomic_DNA"/>
</dbReference>
<feature type="compositionally biased region" description="Low complexity" evidence="1">
    <location>
        <begin position="136"/>
        <end position="149"/>
    </location>
</feature>
<dbReference type="CDD" id="cd06466">
    <property type="entry name" value="p23_CS_SGT1_like"/>
    <property type="match status" value="1"/>
</dbReference>
<dbReference type="InterPro" id="IPR007699">
    <property type="entry name" value="SGS_dom"/>
</dbReference>
<keyword evidence="5" id="KW-1185">Reference proteome</keyword>
<feature type="region of interest" description="Disordered" evidence="1">
    <location>
        <begin position="174"/>
        <end position="210"/>
    </location>
</feature>
<feature type="compositionally biased region" description="Basic and acidic residues" evidence="1">
    <location>
        <begin position="193"/>
        <end position="210"/>
    </location>
</feature>
<dbReference type="Pfam" id="PF04969">
    <property type="entry name" value="CS"/>
    <property type="match status" value="1"/>
</dbReference>
<feature type="region of interest" description="Disordered" evidence="1">
    <location>
        <begin position="90"/>
        <end position="151"/>
    </location>
</feature>
<evidence type="ECO:0000256" key="1">
    <source>
        <dbReference type="SAM" id="MobiDB-lite"/>
    </source>
</evidence>